<dbReference type="AlphaFoldDB" id="A0AA40EXF5"/>
<keyword evidence="2" id="KW-1185">Reference proteome</keyword>
<reference evidence="1" key="1">
    <citation type="submission" date="2023-06" db="EMBL/GenBank/DDBJ databases">
        <title>Genome-scale phylogeny and comparative genomics of the fungal order Sordariales.</title>
        <authorList>
            <consortium name="Lawrence Berkeley National Laboratory"/>
            <person name="Hensen N."/>
            <person name="Bonometti L."/>
            <person name="Westerberg I."/>
            <person name="Brannstrom I.O."/>
            <person name="Guillou S."/>
            <person name="Cros-Aarteil S."/>
            <person name="Calhoun S."/>
            <person name="Haridas S."/>
            <person name="Kuo A."/>
            <person name="Mondo S."/>
            <person name="Pangilinan J."/>
            <person name="Riley R."/>
            <person name="Labutti K."/>
            <person name="Andreopoulos B."/>
            <person name="Lipzen A."/>
            <person name="Chen C."/>
            <person name="Yanf M."/>
            <person name="Daum C."/>
            <person name="Ng V."/>
            <person name="Clum A."/>
            <person name="Steindorff A."/>
            <person name="Ohm R."/>
            <person name="Martin F."/>
            <person name="Silar P."/>
            <person name="Natvig D."/>
            <person name="Lalanne C."/>
            <person name="Gautier V."/>
            <person name="Ament-Velasquez S.L."/>
            <person name="Kruys A."/>
            <person name="Hutchinson M.I."/>
            <person name="Powell A.J."/>
            <person name="Barry K."/>
            <person name="Miller A.N."/>
            <person name="Grigoriev I.V."/>
            <person name="Debuchy R."/>
            <person name="Gladieux P."/>
            <person name="Thoren M.H."/>
            <person name="Johannesson H."/>
        </authorList>
    </citation>
    <scope>NUCLEOTIDE SEQUENCE</scope>
    <source>
        <strain evidence="1">CBS 540.89</strain>
    </source>
</reference>
<organism evidence="1 2">
    <name type="scientific">Apiosordaria backusii</name>
    <dbReference type="NCBI Taxonomy" id="314023"/>
    <lineage>
        <taxon>Eukaryota</taxon>
        <taxon>Fungi</taxon>
        <taxon>Dikarya</taxon>
        <taxon>Ascomycota</taxon>
        <taxon>Pezizomycotina</taxon>
        <taxon>Sordariomycetes</taxon>
        <taxon>Sordariomycetidae</taxon>
        <taxon>Sordariales</taxon>
        <taxon>Lasiosphaeriaceae</taxon>
        <taxon>Apiosordaria</taxon>
    </lineage>
</organism>
<sequence length="121" mass="13398">MPARNDEQCLCCASRQGQYTTAVPDRRRGKPERRSPVAYPFLGCVSQPSIDNGKCGNCAWHGTECRRSATQDRGGAFPSGLNGQGDLLYYKVTDEDWIRPDKAAAVATQEQSYDGHRQGRM</sequence>
<proteinExistence type="predicted"/>
<protein>
    <submittedName>
        <fullName evidence="1">Uncharacterized protein</fullName>
    </submittedName>
</protein>
<accession>A0AA40EXF5</accession>
<evidence type="ECO:0000313" key="2">
    <source>
        <dbReference type="Proteomes" id="UP001172159"/>
    </source>
</evidence>
<name>A0AA40EXF5_9PEZI</name>
<comment type="caution">
    <text evidence="1">The sequence shown here is derived from an EMBL/GenBank/DDBJ whole genome shotgun (WGS) entry which is preliminary data.</text>
</comment>
<dbReference type="Proteomes" id="UP001172159">
    <property type="component" value="Unassembled WGS sequence"/>
</dbReference>
<dbReference type="EMBL" id="JAUKTV010000001">
    <property type="protein sequence ID" value="KAK0747296.1"/>
    <property type="molecule type" value="Genomic_DNA"/>
</dbReference>
<evidence type="ECO:0000313" key="1">
    <source>
        <dbReference type="EMBL" id="KAK0747296.1"/>
    </source>
</evidence>
<gene>
    <name evidence="1" type="ORF">B0T21DRAFT_343091</name>
</gene>